<feature type="transmembrane region" description="Helical" evidence="5">
    <location>
        <begin position="73"/>
        <end position="96"/>
    </location>
</feature>
<dbReference type="PANTHER" id="PTHR37422:SF17">
    <property type="entry name" value="O-ANTIGEN LIGASE"/>
    <property type="match status" value="1"/>
</dbReference>
<evidence type="ECO:0000256" key="1">
    <source>
        <dbReference type="ARBA" id="ARBA00004141"/>
    </source>
</evidence>
<accession>A0A378ZYQ1</accession>
<feature type="domain" description="O-antigen ligase-related" evidence="6">
    <location>
        <begin position="170"/>
        <end position="308"/>
    </location>
</feature>
<keyword evidence="2 5" id="KW-0812">Transmembrane</keyword>
<dbReference type="GO" id="GO:0016874">
    <property type="term" value="F:ligase activity"/>
    <property type="evidence" value="ECO:0007669"/>
    <property type="project" value="UniProtKB-KW"/>
</dbReference>
<reference evidence="7 8" key="1">
    <citation type="submission" date="2018-06" db="EMBL/GenBank/DDBJ databases">
        <authorList>
            <consortium name="Pathogen Informatics"/>
            <person name="Doyle S."/>
        </authorList>
    </citation>
    <scope>NUCLEOTIDE SEQUENCE [LARGE SCALE GENOMIC DNA]</scope>
    <source>
        <strain evidence="7 8">NCTC13350</strain>
    </source>
</reference>
<feature type="transmembrane region" description="Helical" evidence="5">
    <location>
        <begin position="331"/>
        <end position="350"/>
    </location>
</feature>
<feature type="transmembrane region" description="Helical" evidence="5">
    <location>
        <begin position="143"/>
        <end position="162"/>
    </location>
</feature>
<proteinExistence type="predicted"/>
<keyword evidence="7" id="KW-0436">Ligase</keyword>
<dbReference type="Pfam" id="PF04932">
    <property type="entry name" value="Wzy_C"/>
    <property type="match status" value="1"/>
</dbReference>
<evidence type="ECO:0000256" key="2">
    <source>
        <dbReference type="ARBA" id="ARBA00022692"/>
    </source>
</evidence>
<evidence type="ECO:0000259" key="6">
    <source>
        <dbReference type="Pfam" id="PF04932"/>
    </source>
</evidence>
<dbReference type="GO" id="GO:0016020">
    <property type="term" value="C:membrane"/>
    <property type="evidence" value="ECO:0007669"/>
    <property type="project" value="UniProtKB-SubCell"/>
</dbReference>
<comment type="subcellular location">
    <subcellularLocation>
        <location evidence="1">Membrane</location>
        <topology evidence="1">Multi-pass membrane protein</topology>
    </subcellularLocation>
</comment>
<dbReference type="InterPro" id="IPR007016">
    <property type="entry name" value="O-antigen_ligase-rel_domated"/>
</dbReference>
<organism evidence="7 8">
    <name type="scientific">Pannonibacter phragmitetus</name>
    <dbReference type="NCBI Taxonomy" id="121719"/>
    <lineage>
        <taxon>Bacteria</taxon>
        <taxon>Pseudomonadati</taxon>
        <taxon>Pseudomonadota</taxon>
        <taxon>Alphaproteobacteria</taxon>
        <taxon>Hyphomicrobiales</taxon>
        <taxon>Stappiaceae</taxon>
        <taxon>Pannonibacter</taxon>
    </lineage>
</organism>
<sequence length="399" mass="43669">MIVNGPSDFRSFNEERSQFTNVIFLANGGLICLLFILHPVNIIKDVYGFQFFLLLIAVSIFGLTVSYDPIRTLTIALFFSMNLFACLYICSILHPVDVLKSLGLACVISVFISFLLIFALPSYGRMTYVFPGAWQGIFIHKNVLGKFATLSLIVSLCLRDYWTRPVWITAVVSSAALAIGTGSATSTLATVIIVGAYIATKRRAYLMLAGLGAVILTVFAFLYTEIIISALTEGFDKSATLSGRTTLWDLSIQYISTKPLLGYGLGAFWRTSDAQALRAAAGWVVPHAHNGVLELALNVGYAGVAAYLMLFCTLIRFAVRALNSGTQSILLLPMFVVMHTVIYAIGEANLMRPNSYTEVMFVVVLSSVFKFMVRNEGQVPPSLASRPGLSDFRNYSSPS</sequence>
<dbReference type="Proteomes" id="UP000255000">
    <property type="component" value="Unassembled WGS sequence"/>
</dbReference>
<feature type="transmembrane region" description="Helical" evidence="5">
    <location>
        <begin position="205"/>
        <end position="231"/>
    </location>
</feature>
<feature type="transmembrane region" description="Helical" evidence="5">
    <location>
        <begin position="168"/>
        <end position="198"/>
    </location>
</feature>
<dbReference type="EMBL" id="UGSK01000001">
    <property type="protein sequence ID" value="SUB02267.1"/>
    <property type="molecule type" value="Genomic_DNA"/>
</dbReference>
<keyword evidence="4 5" id="KW-0472">Membrane</keyword>
<feature type="transmembrane region" description="Helical" evidence="5">
    <location>
        <begin position="299"/>
        <end position="319"/>
    </location>
</feature>
<name>A0A378ZYQ1_9HYPH</name>
<feature type="transmembrane region" description="Helical" evidence="5">
    <location>
        <begin position="102"/>
        <end position="123"/>
    </location>
</feature>
<evidence type="ECO:0000256" key="4">
    <source>
        <dbReference type="ARBA" id="ARBA00023136"/>
    </source>
</evidence>
<evidence type="ECO:0000313" key="8">
    <source>
        <dbReference type="Proteomes" id="UP000255000"/>
    </source>
</evidence>
<gene>
    <name evidence="7" type="ORF">NCTC13350_03219</name>
</gene>
<protein>
    <submittedName>
        <fullName evidence="7">Lipid A core - O-antigen ligase and related enzymes</fullName>
    </submittedName>
</protein>
<feature type="transmembrane region" description="Helical" evidence="5">
    <location>
        <begin position="46"/>
        <end position="66"/>
    </location>
</feature>
<dbReference type="PANTHER" id="PTHR37422">
    <property type="entry name" value="TEICHURONIC ACID BIOSYNTHESIS PROTEIN TUAE"/>
    <property type="match status" value="1"/>
</dbReference>
<evidence type="ECO:0000256" key="5">
    <source>
        <dbReference type="SAM" id="Phobius"/>
    </source>
</evidence>
<keyword evidence="3 5" id="KW-1133">Transmembrane helix</keyword>
<evidence type="ECO:0000256" key="3">
    <source>
        <dbReference type="ARBA" id="ARBA00022989"/>
    </source>
</evidence>
<evidence type="ECO:0000313" key="7">
    <source>
        <dbReference type="EMBL" id="SUB02267.1"/>
    </source>
</evidence>
<feature type="transmembrane region" description="Helical" evidence="5">
    <location>
        <begin position="21"/>
        <end position="40"/>
    </location>
</feature>
<dbReference type="InterPro" id="IPR051533">
    <property type="entry name" value="WaaL-like"/>
</dbReference>
<dbReference type="AlphaFoldDB" id="A0A378ZYQ1"/>